<accession>A0A830C460</accession>
<dbReference type="GO" id="GO:0070475">
    <property type="term" value="P:rRNA base methylation"/>
    <property type="evidence" value="ECO:0007669"/>
    <property type="project" value="InterPro"/>
</dbReference>
<keyword evidence="3" id="KW-1185">Reference proteome</keyword>
<dbReference type="GO" id="GO:0005737">
    <property type="term" value="C:cytoplasm"/>
    <property type="evidence" value="ECO:0007669"/>
    <property type="project" value="TreeGrafter"/>
</dbReference>
<reference evidence="2" key="1">
    <citation type="submission" date="2020-07" db="EMBL/GenBank/DDBJ databases">
        <title>Ethylene signaling mediates host invasion by parasitic plants.</title>
        <authorList>
            <person name="Yoshida S."/>
        </authorList>
    </citation>
    <scope>NUCLEOTIDE SEQUENCE</scope>
    <source>
        <strain evidence="2">Okayama</strain>
    </source>
</reference>
<proteinExistence type="predicted"/>
<dbReference type="PANTHER" id="PTHR11538:SF26">
    <property type="entry name" value="FERREDOXIN-FOLD ANTICODON-BINDING DOMAIN-CONTAINING PROTEIN 1"/>
    <property type="match status" value="1"/>
</dbReference>
<dbReference type="PANTHER" id="PTHR11538">
    <property type="entry name" value="PHENYLALANYL-TRNA SYNTHETASE"/>
    <property type="match status" value="1"/>
</dbReference>
<gene>
    <name evidence="2" type="ORF">PHJA_001241300</name>
</gene>
<dbReference type="GO" id="GO:0070042">
    <property type="term" value="F:rRNA (uridine-N3-)-methyltransferase activity"/>
    <property type="evidence" value="ECO:0007669"/>
    <property type="project" value="InterPro"/>
</dbReference>
<name>A0A830C460_9LAMI</name>
<evidence type="ECO:0000259" key="1">
    <source>
        <dbReference type="Pfam" id="PF10354"/>
    </source>
</evidence>
<protein>
    <submittedName>
        <fullName evidence="2">Uncharacterized protein at4g26485</fullName>
    </submittedName>
</protein>
<evidence type="ECO:0000313" key="2">
    <source>
        <dbReference type="EMBL" id="GFP90973.1"/>
    </source>
</evidence>
<sequence>MAEICGRRERRITHYSSAQSILLVGEGDFSFSCSLAMAFGLATNIVATSFDTYERLMEKYKSAYANIAVLEIMGATVLHGVDATQMRTFPDLRLRKFDRIIYNFPHAGFHGKEDNPELIGMHRNLVRGFLMNASTMLRFDGEIHVNHKIKAPFDSWRIEDLAVECSLLCISLDDFRIEDYPGYQNKRGSGPRSDEPFPLGECRTFKFKLYPRVDGNLSNGPTFRPDCSNECYWIFGRYLDHVEDTFGRLSYDDARRSVHDALRVGYNTYMGSGQGRNLRGYIEILEELRRLSILRSERLRQRLLGLDRMY</sequence>
<dbReference type="EMBL" id="BMAC01000231">
    <property type="protein sequence ID" value="GFP90973.1"/>
    <property type="molecule type" value="Genomic_DNA"/>
</dbReference>
<comment type="caution">
    <text evidence="2">The sequence shown here is derived from an EMBL/GenBank/DDBJ whole genome shotgun (WGS) entry which is preliminary data.</text>
</comment>
<dbReference type="OrthoDB" id="273345at2759"/>
<feature type="domain" description="25S rRNA (uridine-N(3))-methyltransferase BMT5-like" evidence="1">
    <location>
        <begin position="22"/>
        <end position="187"/>
    </location>
</feature>
<organism evidence="2 3">
    <name type="scientific">Phtheirospermum japonicum</name>
    <dbReference type="NCBI Taxonomy" id="374723"/>
    <lineage>
        <taxon>Eukaryota</taxon>
        <taxon>Viridiplantae</taxon>
        <taxon>Streptophyta</taxon>
        <taxon>Embryophyta</taxon>
        <taxon>Tracheophyta</taxon>
        <taxon>Spermatophyta</taxon>
        <taxon>Magnoliopsida</taxon>
        <taxon>eudicotyledons</taxon>
        <taxon>Gunneridae</taxon>
        <taxon>Pentapetalae</taxon>
        <taxon>asterids</taxon>
        <taxon>lamiids</taxon>
        <taxon>Lamiales</taxon>
        <taxon>Orobanchaceae</taxon>
        <taxon>Orobanchaceae incertae sedis</taxon>
        <taxon>Phtheirospermum</taxon>
    </lineage>
</organism>
<dbReference type="Proteomes" id="UP000653305">
    <property type="component" value="Unassembled WGS sequence"/>
</dbReference>
<dbReference type="AlphaFoldDB" id="A0A830C460"/>
<dbReference type="InterPro" id="IPR019446">
    <property type="entry name" value="BMT5-like"/>
</dbReference>
<evidence type="ECO:0000313" key="3">
    <source>
        <dbReference type="Proteomes" id="UP000653305"/>
    </source>
</evidence>
<dbReference type="Pfam" id="PF10354">
    <property type="entry name" value="BMT5-like"/>
    <property type="match status" value="1"/>
</dbReference>
<dbReference type="FunFam" id="3.40.50.150:FF:000440">
    <property type="entry name" value="Os09g0479300 protein"/>
    <property type="match status" value="1"/>
</dbReference>